<feature type="transmembrane region" description="Helical" evidence="7">
    <location>
        <begin position="287"/>
        <end position="305"/>
    </location>
</feature>
<feature type="transmembrane region" description="Helical" evidence="7">
    <location>
        <begin position="251"/>
        <end position="275"/>
    </location>
</feature>
<evidence type="ECO:0000256" key="2">
    <source>
        <dbReference type="ARBA" id="ARBA00022448"/>
    </source>
</evidence>
<proteinExistence type="predicted"/>
<dbReference type="InterPro" id="IPR036259">
    <property type="entry name" value="MFS_trans_sf"/>
</dbReference>
<feature type="transmembrane region" description="Helical" evidence="7">
    <location>
        <begin position="26"/>
        <end position="51"/>
    </location>
</feature>
<evidence type="ECO:0000256" key="5">
    <source>
        <dbReference type="ARBA" id="ARBA00022989"/>
    </source>
</evidence>
<evidence type="ECO:0000256" key="7">
    <source>
        <dbReference type="SAM" id="Phobius"/>
    </source>
</evidence>
<dbReference type="AlphaFoldDB" id="A0A841FQB6"/>
<evidence type="ECO:0000256" key="4">
    <source>
        <dbReference type="ARBA" id="ARBA00022692"/>
    </source>
</evidence>
<evidence type="ECO:0000313" key="10">
    <source>
        <dbReference type="Proteomes" id="UP000548476"/>
    </source>
</evidence>
<feature type="transmembrane region" description="Helical" evidence="7">
    <location>
        <begin position="375"/>
        <end position="394"/>
    </location>
</feature>
<keyword evidence="2" id="KW-0813">Transport</keyword>
<dbReference type="Proteomes" id="UP000548476">
    <property type="component" value="Unassembled WGS sequence"/>
</dbReference>
<feature type="transmembrane region" description="Helical" evidence="7">
    <location>
        <begin position="348"/>
        <end position="369"/>
    </location>
</feature>
<feature type="transmembrane region" description="Helical" evidence="7">
    <location>
        <begin position="89"/>
        <end position="108"/>
    </location>
</feature>
<feature type="transmembrane region" description="Helical" evidence="7">
    <location>
        <begin position="151"/>
        <end position="171"/>
    </location>
</feature>
<dbReference type="RefSeq" id="WP_184789861.1">
    <property type="nucleotide sequence ID" value="NZ_BONT01000072.1"/>
</dbReference>
<dbReference type="PANTHER" id="PTHR23517:SF2">
    <property type="entry name" value="MULTIDRUG RESISTANCE PROTEIN MDTH"/>
    <property type="match status" value="1"/>
</dbReference>
<evidence type="ECO:0000256" key="1">
    <source>
        <dbReference type="ARBA" id="ARBA00004651"/>
    </source>
</evidence>
<organism evidence="9 10">
    <name type="scientific">Phytomonospora endophytica</name>
    <dbReference type="NCBI Taxonomy" id="714109"/>
    <lineage>
        <taxon>Bacteria</taxon>
        <taxon>Bacillati</taxon>
        <taxon>Actinomycetota</taxon>
        <taxon>Actinomycetes</taxon>
        <taxon>Micromonosporales</taxon>
        <taxon>Micromonosporaceae</taxon>
        <taxon>Phytomonospora</taxon>
    </lineage>
</organism>
<dbReference type="GO" id="GO:0005886">
    <property type="term" value="C:plasma membrane"/>
    <property type="evidence" value="ECO:0007669"/>
    <property type="project" value="UniProtKB-SubCell"/>
</dbReference>
<comment type="caution">
    <text evidence="9">The sequence shown here is derived from an EMBL/GenBank/DDBJ whole genome shotgun (WGS) entry which is preliminary data.</text>
</comment>
<name>A0A841FQB6_9ACTN</name>
<dbReference type="InterPro" id="IPR020846">
    <property type="entry name" value="MFS_dom"/>
</dbReference>
<feature type="transmembrane region" description="Helical" evidence="7">
    <location>
        <begin position="311"/>
        <end position="336"/>
    </location>
</feature>
<dbReference type="InterPro" id="IPR011701">
    <property type="entry name" value="MFS"/>
</dbReference>
<sequence length="406" mass="41565">MLLESPPKGRVRTALDTRFGGLPRQFWIVAAGTVANRIGAMVVPFIVFFLGSKGVGEQSTGTVVAALGFGGLVGAIAGGWLTDRIGPRTALLTGLVAAPASLGALYVAPTIPLMIAAAVLVGVAGKLYPPAAASLVAGAVTGEKRARAFSLIHWAINIGAATAAAMAGFLAAHGYGLLFAIDIATCLVFAGIVLAGVPKTARAARGRAERGGYGVLFADRLMLGFIALSLVNEVVYSLVEFALPLAIRLDGLSPAVFGATAIVNAALVVLLQPVLYPRLARLGRVRVMVGATLVLSVGVASTGLADQLWSYVVTTVVWSVGEVAAGIVVGGVAADLAPAGAQGRYQGAMNWVNALSRMVGPALTTLLFTTVGPEYLWWGALVAGVGSAFVLLRMEPALRERLSRAA</sequence>
<keyword evidence="5 7" id="KW-1133">Transmembrane helix</keyword>
<dbReference type="InterPro" id="IPR050171">
    <property type="entry name" value="MFS_Transporters"/>
</dbReference>
<feature type="transmembrane region" description="Helical" evidence="7">
    <location>
        <begin position="114"/>
        <end position="139"/>
    </location>
</feature>
<feature type="transmembrane region" description="Helical" evidence="7">
    <location>
        <begin position="63"/>
        <end position="82"/>
    </location>
</feature>
<evidence type="ECO:0000313" key="9">
    <source>
        <dbReference type="EMBL" id="MBB6037023.1"/>
    </source>
</evidence>
<feature type="transmembrane region" description="Helical" evidence="7">
    <location>
        <begin position="177"/>
        <end position="197"/>
    </location>
</feature>
<accession>A0A841FQB6</accession>
<keyword evidence="4 7" id="KW-0812">Transmembrane</keyword>
<evidence type="ECO:0000259" key="8">
    <source>
        <dbReference type="PROSITE" id="PS50850"/>
    </source>
</evidence>
<keyword evidence="3" id="KW-1003">Cell membrane</keyword>
<feature type="domain" description="Major facilitator superfamily (MFS) profile" evidence="8">
    <location>
        <begin position="1"/>
        <end position="398"/>
    </location>
</feature>
<keyword evidence="10" id="KW-1185">Reference proteome</keyword>
<reference evidence="9 10" key="1">
    <citation type="submission" date="2020-08" db="EMBL/GenBank/DDBJ databases">
        <title>Genomic Encyclopedia of Type Strains, Phase IV (KMG-IV): sequencing the most valuable type-strain genomes for metagenomic binning, comparative biology and taxonomic classification.</title>
        <authorList>
            <person name="Goeker M."/>
        </authorList>
    </citation>
    <scope>NUCLEOTIDE SEQUENCE [LARGE SCALE GENOMIC DNA]</scope>
    <source>
        <strain evidence="9 10">YIM 65646</strain>
    </source>
</reference>
<protein>
    <submittedName>
        <fullName evidence="9">MFS family permease</fullName>
    </submittedName>
</protein>
<dbReference type="PANTHER" id="PTHR23517">
    <property type="entry name" value="RESISTANCE PROTEIN MDTM, PUTATIVE-RELATED-RELATED"/>
    <property type="match status" value="1"/>
</dbReference>
<dbReference type="SUPFAM" id="SSF103473">
    <property type="entry name" value="MFS general substrate transporter"/>
    <property type="match status" value="1"/>
</dbReference>
<evidence type="ECO:0000256" key="6">
    <source>
        <dbReference type="ARBA" id="ARBA00023136"/>
    </source>
</evidence>
<feature type="transmembrane region" description="Helical" evidence="7">
    <location>
        <begin position="217"/>
        <end position="239"/>
    </location>
</feature>
<gene>
    <name evidence="9" type="ORF">HNR73_004896</name>
</gene>
<keyword evidence="6 7" id="KW-0472">Membrane</keyword>
<dbReference type="Pfam" id="PF07690">
    <property type="entry name" value="MFS_1"/>
    <property type="match status" value="1"/>
</dbReference>
<dbReference type="EMBL" id="JACHGT010000011">
    <property type="protein sequence ID" value="MBB6037023.1"/>
    <property type="molecule type" value="Genomic_DNA"/>
</dbReference>
<dbReference type="Gene3D" id="1.20.1250.20">
    <property type="entry name" value="MFS general substrate transporter like domains"/>
    <property type="match status" value="1"/>
</dbReference>
<comment type="subcellular location">
    <subcellularLocation>
        <location evidence="1">Cell membrane</location>
        <topology evidence="1">Multi-pass membrane protein</topology>
    </subcellularLocation>
</comment>
<dbReference type="PROSITE" id="PS50850">
    <property type="entry name" value="MFS"/>
    <property type="match status" value="1"/>
</dbReference>
<dbReference type="GO" id="GO:0022857">
    <property type="term" value="F:transmembrane transporter activity"/>
    <property type="evidence" value="ECO:0007669"/>
    <property type="project" value="InterPro"/>
</dbReference>
<evidence type="ECO:0000256" key="3">
    <source>
        <dbReference type="ARBA" id="ARBA00022475"/>
    </source>
</evidence>